<feature type="domain" description="Phosphotyrosine protein phosphatase I" evidence="7">
    <location>
        <begin position="2"/>
        <end position="147"/>
    </location>
</feature>
<dbReference type="Gene3D" id="3.40.50.2300">
    <property type="match status" value="1"/>
</dbReference>
<comment type="catalytic activity">
    <reaction evidence="5">
        <text>O-phospho-L-tyrosyl-[protein] + H2O = L-tyrosyl-[protein] + phosphate</text>
        <dbReference type="Rhea" id="RHEA:10684"/>
        <dbReference type="Rhea" id="RHEA-COMP:10136"/>
        <dbReference type="Rhea" id="RHEA-COMP:20101"/>
        <dbReference type="ChEBI" id="CHEBI:15377"/>
        <dbReference type="ChEBI" id="CHEBI:43474"/>
        <dbReference type="ChEBI" id="CHEBI:46858"/>
        <dbReference type="ChEBI" id="CHEBI:61978"/>
        <dbReference type="EC" id="3.1.3.48"/>
    </reaction>
</comment>
<feature type="active site" description="Proton donor" evidence="6">
    <location>
        <position position="123"/>
    </location>
</feature>
<organism evidence="8 9">
    <name type="scientific">Clostridium porci</name>
    <dbReference type="NCBI Taxonomy" id="2605778"/>
    <lineage>
        <taxon>Bacteria</taxon>
        <taxon>Bacillati</taxon>
        <taxon>Bacillota</taxon>
        <taxon>Clostridia</taxon>
        <taxon>Eubacteriales</taxon>
        <taxon>Clostridiaceae</taxon>
        <taxon>Clostridium</taxon>
    </lineage>
</organism>
<evidence type="ECO:0000256" key="2">
    <source>
        <dbReference type="ARBA" id="ARBA00013064"/>
    </source>
</evidence>
<protein>
    <recommendedName>
        <fullName evidence="2">protein-tyrosine-phosphatase</fullName>
        <ecNumber evidence="2">3.1.3.48</ecNumber>
    </recommendedName>
</protein>
<dbReference type="InterPro" id="IPR017867">
    <property type="entry name" value="Tyr_phospatase_low_mol_wt"/>
</dbReference>
<dbReference type="InterPro" id="IPR036196">
    <property type="entry name" value="Ptyr_pPase_sf"/>
</dbReference>
<dbReference type="GO" id="GO:0004725">
    <property type="term" value="F:protein tyrosine phosphatase activity"/>
    <property type="evidence" value="ECO:0007669"/>
    <property type="project" value="UniProtKB-EC"/>
</dbReference>
<dbReference type="RefSeq" id="WP_154471034.1">
    <property type="nucleotide sequence ID" value="NZ_DBEWUL010000092.1"/>
</dbReference>
<evidence type="ECO:0000313" key="9">
    <source>
        <dbReference type="Proteomes" id="UP000429958"/>
    </source>
</evidence>
<dbReference type="PANTHER" id="PTHR11717">
    <property type="entry name" value="LOW MOLECULAR WEIGHT PROTEIN TYROSINE PHOSPHATASE"/>
    <property type="match status" value="1"/>
</dbReference>
<dbReference type="InterPro" id="IPR023485">
    <property type="entry name" value="Ptyr_pPase"/>
</dbReference>
<dbReference type="SUPFAM" id="SSF52788">
    <property type="entry name" value="Phosphotyrosine protein phosphatases I"/>
    <property type="match status" value="1"/>
</dbReference>
<feature type="active site" description="Nucleophile" evidence="6">
    <location>
        <position position="8"/>
    </location>
</feature>
<comment type="caution">
    <text evidence="8">The sequence shown here is derived from an EMBL/GenBank/DDBJ whole genome shotgun (WGS) entry which is preliminary data.</text>
</comment>
<name>A0A7X2NJT6_9CLOT</name>
<evidence type="ECO:0000256" key="1">
    <source>
        <dbReference type="ARBA" id="ARBA00011063"/>
    </source>
</evidence>
<dbReference type="Proteomes" id="UP000429958">
    <property type="component" value="Unassembled WGS sequence"/>
</dbReference>
<dbReference type="EC" id="3.1.3.48" evidence="2"/>
<dbReference type="AlphaFoldDB" id="A0A7X2NJT6"/>
<dbReference type="SMART" id="SM00226">
    <property type="entry name" value="LMWPc"/>
    <property type="match status" value="1"/>
</dbReference>
<evidence type="ECO:0000256" key="3">
    <source>
        <dbReference type="ARBA" id="ARBA00022801"/>
    </source>
</evidence>
<dbReference type="Pfam" id="PF01451">
    <property type="entry name" value="LMWPc"/>
    <property type="match status" value="1"/>
</dbReference>
<reference evidence="8 9" key="1">
    <citation type="submission" date="2019-08" db="EMBL/GenBank/DDBJ databases">
        <title>In-depth cultivation of the pig gut microbiome towards novel bacterial diversity and tailored functional studies.</title>
        <authorList>
            <person name="Wylensek D."/>
            <person name="Hitch T.C.A."/>
            <person name="Clavel T."/>
        </authorList>
    </citation>
    <scope>NUCLEOTIDE SEQUENCE [LARGE SCALE GENOMIC DNA]</scope>
    <source>
        <strain evidence="8 9">WCA-389-WT-23D1</strain>
    </source>
</reference>
<comment type="similarity">
    <text evidence="1">Belongs to the low molecular weight phosphotyrosine protein phosphatase family.</text>
</comment>
<gene>
    <name evidence="8" type="ORF">FYJ39_03350</name>
</gene>
<keyword evidence="3" id="KW-0378">Hydrolase</keyword>
<dbReference type="PRINTS" id="PR00719">
    <property type="entry name" value="LMWPTPASE"/>
</dbReference>
<sequence length="153" mass="17602">MIKILFVCHGNICRSPMAYYYFKSLVEKRSLTSMFYLDSAGTSSEELGNPVHRGTREKLKQAGIACDGHHAKQMQTSDYSSFDYLIGMDSWNIQNMERIAGGDPDKKIYKLLEFIQSDRDVSDPWYTGNFDVTWEDITKGCDALLEYVLERSR</sequence>
<feature type="active site" evidence="6">
    <location>
        <position position="14"/>
    </location>
</feature>
<proteinExistence type="inferred from homology"/>
<accession>A0A7X2NJT6</accession>
<evidence type="ECO:0000313" key="8">
    <source>
        <dbReference type="EMBL" id="MSS35638.1"/>
    </source>
</evidence>
<dbReference type="CDD" id="cd16343">
    <property type="entry name" value="LMWPTP"/>
    <property type="match status" value="1"/>
</dbReference>
<evidence type="ECO:0000259" key="7">
    <source>
        <dbReference type="SMART" id="SM00226"/>
    </source>
</evidence>
<evidence type="ECO:0000256" key="4">
    <source>
        <dbReference type="ARBA" id="ARBA00022912"/>
    </source>
</evidence>
<keyword evidence="4" id="KW-0904">Protein phosphatase</keyword>
<dbReference type="PANTHER" id="PTHR11717:SF7">
    <property type="entry name" value="LOW MOLECULAR WEIGHT PHOSPHOTYROSINE PROTEIN PHOSPHATASE"/>
    <property type="match status" value="1"/>
</dbReference>
<dbReference type="InterPro" id="IPR050438">
    <property type="entry name" value="LMW_PTPase"/>
</dbReference>
<keyword evidence="9" id="KW-1185">Reference proteome</keyword>
<dbReference type="EMBL" id="VUMD01000002">
    <property type="protein sequence ID" value="MSS35638.1"/>
    <property type="molecule type" value="Genomic_DNA"/>
</dbReference>
<evidence type="ECO:0000256" key="6">
    <source>
        <dbReference type="PIRSR" id="PIRSR617867-1"/>
    </source>
</evidence>
<evidence type="ECO:0000256" key="5">
    <source>
        <dbReference type="ARBA" id="ARBA00051722"/>
    </source>
</evidence>